<dbReference type="Pfam" id="PF01569">
    <property type="entry name" value="PAP2"/>
    <property type="match status" value="1"/>
</dbReference>
<sequence>MQNVASGLGSCRSLHLFGGLINPCDLVWDEISARIQKARLAFVNLRHLWCRLNMAKYLSPLIIQSSVLFFFQLYIQLRFSHSRIYPGVRTCFQMIYIALGLVVGYSRIIDNKHHWSDVLGGGLLGFFVALSTVSE</sequence>
<dbReference type="GO" id="GO:0005886">
    <property type="term" value="C:plasma membrane"/>
    <property type="evidence" value="ECO:0007669"/>
    <property type="project" value="TreeGrafter"/>
</dbReference>
<evidence type="ECO:0000313" key="6">
    <source>
        <dbReference type="EMBL" id="VDP23643.1"/>
    </source>
</evidence>
<dbReference type="Proteomes" id="UP000277204">
    <property type="component" value="Unassembled WGS sequence"/>
</dbReference>
<dbReference type="Gene3D" id="1.20.144.10">
    <property type="entry name" value="Phosphatidic acid phosphatase type 2/haloperoxidase"/>
    <property type="match status" value="1"/>
</dbReference>
<comment type="subcellular location">
    <subcellularLocation>
        <location evidence="1">Membrane</location>
        <topology evidence="1">Multi-pass membrane protein</topology>
    </subcellularLocation>
</comment>
<evidence type="ECO:0000256" key="4">
    <source>
        <dbReference type="ARBA" id="ARBA00022989"/>
    </source>
</evidence>
<evidence type="ECO:0000256" key="5">
    <source>
        <dbReference type="ARBA" id="ARBA00023136"/>
    </source>
</evidence>
<keyword evidence="5" id="KW-0472">Membrane</keyword>
<dbReference type="SMART" id="SM00014">
    <property type="entry name" value="acidPPc"/>
    <property type="match status" value="1"/>
</dbReference>
<proteinExistence type="inferred from homology"/>
<dbReference type="PANTHER" id="PTHR10165">
    <property type="entry name" value="LIPID PHOSPHATE PHOSPHATASE"/>
    <property type="match status" value="1"/>
</dbReference>
<reference evidence="6 7" key="1">
    <citation type="submission" date="2018-11" db="EMBL/GenBank/DDBJ databases">
        <authorList>
            <consortium name="Pathogen Informatics"/>
        </authorList>
    </citation>
    <scope>NUCLEOTIDE SEQUENCE [LARGE SCALE GENOMIC DNA]</scope>
    <source>
        <strain evidence="6 7">Zambia</strain>
    </source>
</reference>
<evidence type="ECO:0000256" key="3">
    <source>
        <dbReference type="ARBA" id="ARBA00022692"/>
    </source>
</evidence>
<dbReference type="GO" id="GO:0046839">
    <property type="term" value="P:phospholipid dephosphorylation"/>
    <property type="evidence" value="ECO:0007669"/>
    <property type="project" value="TreeGrafter"/>
</dbReference>
<gene>
    <name evidence="6" type="ORF">SMRZ_LOCUS17345</name>
</gene>
<evidence type="ECO:0000313" key="7">
    <source>
        <dbReference type="Proteomes" id="UP000277204"/>
    </source>
</evidence>
<dbReference type="STRING" id="48269.A0A183MMS0"/>
<keyword evidence="4" id="KW-1133">Transmembrane helix</keyword>
<name>A0A183MMS0_9TREM</name>
<dbReference type="PANTHER" id="PTHR10165:SF103">
    <property type="entry name" value="PHOSPHOLIPID PHOSPHATASE HOMOLOG 1.2 HOMOLOG"/>
    <property type="match status" value="1"/>
</dbReference>
<dbReference type="InterPro" id="IPR043216">
    <property type="entry name" value="PAP-like"/>
</dbReference>
<protein>
    <submittedName>
        <fullName evidence="6">Uncharacterized protein</fullName>
    </submittedName>
</protein>
<dbReference type="SUPFAM" id="SSF48317">
    <property type="entry name" value="Acid phosphatase/Vanadium-dependent haloperoxidase"/>
    <property type="match status" value="1"/>
</dbReference>
<keyword evidence="3" id="KW-0812">Transmembrane</keyword>
<dbReference type="InterPro" id="IPR000326">
    <property type="entry name" value="PAP2/HPO"/>
</dbReference>
<dbReference type="GO" id="GO:0008195">
    <property type="term" value="F:phosphatidate phosphatase activity"/>
    <property type="evidence" value="ECO:0007669"/>
    <property type="project" value="TreeGrafter"/>
</dbReference>
<organism evidence="6 7">
    <name type="scientific">Schistosoma margrebowiei</name>
    <dbReference type="NCBI Taxonomy" id="48269"/>
    <lineage>
        <taxon>Eukaryota</taxon>
        <taxon>Metazoa</taxon>
        <taxon>Spiralia</taxon>
        <taxon>Lophotrochozoa</taxon>
        <taxon>Platyhelminthes</taxon>
        <taxon>Trematoda</taxon>
        <taxon>Digenea</taxon>
        <taxon>Strigeidida</taxon>
        <taxon>Schistosomatoidea</taxon>
        <taxon>Schistosomatidae</taxon>
        <taxon>Schistosoma</taxon>
    </lineage>
</organism>
<evidence type="ECO:0000256" key="1">
    <source>
        <dbReference type="ARBA" id="ARBA00004141"/>
    </source>
</evidence>
<dbReference type="AlphaFoldDB" id="A0A183MMS0"/>
<dbReference type="GO" id="GO:0006644">
    <property type="term" value="P:phospholipid metabolic process"/>
    <property type="evidence" value="ECO:0007669"/>
    <property type="project" value="InterPro"/>
</dbReference>
<dbReference type="InterPro" id="IPR036938">
    <property type="entry name" value="PAP2/HPO_sf"/>
</dbReference>
<keyword evidence="7" id="KW-1185">Reference proteome</keyword>
<comment type="similarity">
    <text evidence="2">Belongs to the PA-phosphatase related phosphoesterase family.</text>
</comment>
<accession>A0A183MMS0</accession>
<dbReference type="EMBL" id="UZAI01017351">
    <property type="protein sequence ID" value="VDP23643.1"/>
    <property type="molecule type" value="Genomic_DNA"/>
</dbReference>
<evidence type="ECO:0000256" key="2">
    <source>
        <dbReference type="ARBA" id="ARBA00008816"/>
    </source>
</evidence>
<dbReference type="GO" id="GO:0007165">
    <property type="term" value="P:signal transduction"/>
    <property type="evidence" value="ECO:0007669"/>
    <property type="project" value="TreeGrafter"/>
</dbReference>